<dbReference type="KEGG" id="prh:LT40_08080"/>
<dbReference type="SMART" id="SM00388">
    <property type="entry name" value="HisKA"/>
    <property type="match status" value="1"/>
</dbReference>
<dbReference type="InterPro" id="IPR013656">
    <property type="entry name" value="PAS_4"/>
</dbReference>
<evidence type="ECO:0000256" key="4">
    <source>
        <dbReference type="ARBA" id="ARBA00022777"/>
    </source>
</evidence>
<evidence type="ECO:0000256" key="6">
    <source>
        <dbReference type="SAM" id="Coils"/>
    </source>
</evidence>
<dbReference type="CDD" id="cd00130">
    <property type="entry name" value="PAS"/>
    <property type="match status" value="1"/>
</dbReference>
<dbReference type="Gene3D" id="1.10.287.130">
    <property type="match status" value="1"/>
</dbReference>
<dbReference type="SMART" id="SM00387">
    <property type="entry name" value="HATPase_c"/>
    <property type="match status" value="1"/>
</dbReference>
<dbReference type="PROSITE" id="PS50112">
    <property type="entry name" value="PAS"/>
    <property type="match status" value="1"/>
</dbReference>
<protein>
    <recommendedName>
        <fullName evidence="2">histidine kinase</fullName>
        <ecNumber evidence="2">2.7.13.3</ecNumber>
    </recommendedName>
</protein>
<feature type="domain" description="PAC" evidence="10">
    <location>
        <begin position="99"/>
        <end position="152"/>
    </location>
</feature>
<dbReference type="CDD" id="cd00082">
    <property type="entry name" value="HisKA"/>
    <property type="match status" value="1"/>
</dbReference>
<dbReference type="SUPFAM" id="SSF55785">
    <property type="entry name" value="PYP-like sensor domain (PAS domain)"/>
    <property type="match status" value="1"/>
</dbReference>
<dbReference type="Pfam" id="PF02518">
    <property type="entry name" value="HATPase_c"/>
    <property type="match status" value="1"/>
</dbReference>
<dbReference type="InterPro" id="IPR036890">
    <property type="entry name" value="HATPase_C_sf"/>
</dbReference>
<dbReference type="NCBIfam" id="TIGR00229">
    <property type="entry name" value="sensory_box"/>
    <property type="match status" value="1"/>
</dbReference>
<dbReference type="AlphaFoldDB" id="A0A089YP56"/>
<dbReference type="InterPro" id="IPR005467">
    <property type="entry name" value="His_kinase_dom"/>
</dbReference>
<evidence type="ECO:0000313" key="12">
    <source>
        <dbReference type="Proteomes" id="UP000029499"/>
    </source>
</evidence>
<dbReference type="Gene3D" id="3.30.450.20">
    <property type="entry name" value="PAS domain"/>
    <property type="match status" value="2"/>
</dbReference>
<dbReference type="InterPro" id="IPR001789">
    <property type="entry name" value="Sig_transdc_resp-reg_receiver"/>
</dbReference>
<accession>A0A089YP56</accession>
<dbReference type="SMART" id="SM00448">
    <property type="entry name" value="REC"/>
    <property type="match status" value="1"/>
</dbReference>
<keyword evidence="12" id="KW-1185">Reference proteome</keyword>
<dbReference type="HOGENOM" id="CLU_000445_114_51_6"/>
<dbReference type="InterPro" id="IPR000700">
    <property type="entry name" value="PAS-assoc_C"/>
</dbReference>
<keyword evidence="4 11" id="KW-0808">Transferase</keyword>
<evidence type="ECO:0000259" key="10">
    <source>
        <dbReference type="PROSITE" id="PS50113"/>
    </source>
</evidence>
<dbReference type="Proteomes" id="UP000029499">
    <property type="component" value="Chromosome"/>
</dbReference>
<dbReference type="SUPFAM" id="SSF47384">
    <property type="entry name" value="Homodimeric domain of signal transducing histidine kinase"/>
    <property type="match status" value="1"/>
</dbReference>
<dbReference type="InterPro" id="IPR003661">
    <property type="entry name" value="HisK_dim/P_dom"/>
</dbReference>
<comment type="catalytic activity">
    <reaction evidence="1">
        <text>ATP + protein L-histidine = ADP + protein N-phospho-L-histidine.</text>
        <dbReference type="EC" id="2.7.13.3"/>
    </reaction>
</comment>
<dbReference type="SUPFAM" id="SSF55874">
    <property type="entry name" value="ATPase domain of HSP90 chaperone/DNA topoisomerase II/histidine kinase"/>
    <property type="match status" value="1"/>
</dbReference>
<gene>
    <name evidence="11" type="ORF">LT40_08080</name>
</gene>
<evidence type="ECO:0000313" key="11">
    <source>
        <dbReference type="EMBL" id="AIS17359.1"/>
    </source>
</evidence>
<dbReference type="SUPFAM" id="SSF52172">
    <property type="entry name" value="CheY-like"/>
    <property type="match status" value="1"/>
</dbReference>
<proteinExistence type="predicted"/>
<dbReference type="eggNOG" id="COG4191">
    <property type="taxonomic scope" value="Bacteria"/>
</dbReference>
<dbReference type="STRING" id="216142.LT40_08080"/>
<feature type="modified residue" description="4-aspartylphosphate" evidence="5">
    <location>
        <position position="602"/>
    </location>
</feature>
<dbReference type="PANTHER" id="PTHR43065">
    <property type="entry name" value="SENSOR HISTIDINE KINASE"/>
    <property type="match status" value="1"/>
</dbReference>
<dbReference type="InterPro" id="IPR036097">
    <property type="entry name" value="HisK_dim/P_sf"/>
</dbReference>
<feature type="domain" description="Response regulatory" evidence="8">
    <location>
        <begin position="551"/>
        <end position="664"/>
    </location>
</feature>
<keyword evidence="4 11" id="KW-0418">Kinase</keyword>
<dbReference type="SMART" id="SM00091">
    <property type="entry name" value="PAS"/>
    <property type="match status" value="1"/>
</dbReference>
<dbReference type="InterPro" id="IPR003594">
    <property type="entry name" value="HATPase_dom"/>
</dbReference>
<keyword evidence="6" id="KW-0175">Coiled coil</keyword>
<dbReference type="Pfam" id="PF00512">
    <property type="entry name" value="HisKA"/>
    <property type="match status" value="1"/>
</dbReference>
<evidence type="ECO:0000256" key="1">
    <source>
        <dbReference type="ARBA" id="ARBA00000085"/>
    </source>
</evidence>
<dbReference type="PROSITE" id="PS50109">
    <property type="entry name" value="HIS_KIN"/>
    <property type="match status" value="1"/>
</dbReference>
<dbReference type="PANTHER" id="PTHR43065:SF49">
    <property type="entry name" value="HISTIDINE KINASE"/>
    <property type="match status" value="1"/>
</dbReference>
<dbReference type="PROSITE" id="PS50113">
    <property type="entry name" value="PAC"/>
    <property type="match status" value="1"/>
</dbReference>
<dbReference type="PROSITE" id="PS50110">
    <property type="entry name" value="RESPONSE_REGULATORY"/>
    <property type="match status" value="1"/>
</dbReference>
<evidence type="ECO:0000256" key="3">
    <source>
        <dbReference type="ARBA" id="ARBA00022553"/>
    </source>
</evidence>
<dbReference type="Pfam" id="PF00072">
    <property type="entry name" value="Response_reg"/>
    <property type="match status" value="1"/>
</dbReference>
<evidence type="ECO:0000259" key="7">
    <source>
        <dbReference type="PROSITE" id="PS50109"/>
    </source>
</evidence>
<feature type="domain" description="Histidine kinase" evidence="7">
    <location>
        <begin position="309"/>
        <end position="530"/>
    </location>
</feature>
<dbReference type="GO" id="GO:0000155">
    <property type="term" value="F:phosphorelay sensor kinase activity"/>
    <property type="evidence" value="ECO:0007669"/>
    <property type="project" value="InterPro"/>
</dbReference>
<dbReference type="InterPro" id="IPR011006">
    <property type="entry name" value="CheY-like_superfamily"/>
</dbReference>
<reference evidence="11 12" key="1">
    <citation type="journal article" date="2015" name="J. Biotechnol.">
        <title>Complete genome sequence of Pseudomonas rhizosphaerae IH5T (=DSM 16299T), a phosphate-solubilizing rhizobacterium for bacterial biofertilizer.</title>
        <authorList>
            <person name="Kwak Y."/>
            <person name="Jung B.K."/>
            <person name="Shin J.H."/>
        </authorList>
    </citation>
    <scope>NUCLEOTIDE SEQUENCE [LARGE SCALE GENOMIC DNA]</scope>
    <source>
        <strain evidence="11">DSM 16299</strain>
    </source>
</reference>
<evidence type="ECO:0000256" key="2">
    <source>
        <dbReference type="ARBA" id="ARBA00012438"/>
    </source>
</evidence>
<keyword evidence="3 5" id="KW-0597">Phosphoprotein</keyword>
<evidence type="ECO:0000259" key="8">
    <source>
        <dbReference type="PROSITE" id="PS50110"/>
    </source>
</evidence>
<dbReference type="Gene3D" id="3.30.565.10">
    <property type="entry name" value="Histidine kinase-like ATPase, C-terminal domain"/>
    <property type="match status" value="1"/>
</dbReference>
<dbReference type="EC" id="2.7.13.3" evidence="2"/>
<dbReference type="InterPro" id="IPR035965">
    <property type="entry name" value="PAS-like_dom_sf"/>
</dbReference>
<organism evidence="11 12">
    <name type="scientific">Pseudomonas rhizosphaerae</name>
    <dbReference type="NCBI Taxonomy" id="216142"/>
    <lineage>
        <taxon>Bacteria</taxon>
        <taxon>Pseudomonadati</taxon>
        <taxon>Pseudomonadota</taxon>
        <taxon>Gammaproteobacteria</taxon>
        <taxon>Pseudomonadales</taxon>
        <taxon>Pseudomonadaceae</taxon>
        <taxon>Pseudomonas</taxon>
    </lineage>
</organism>
<evidence type="ECO:0000256" key="5">
    <source>
        <dbReference type="PROSITE-ProRule" id="PRU00169"/>
    </source>
</evidence>
<evidence type="ECO:0000259" key="9">
    <source>
        <dbReference type="PROSITE" id="PS50112"/>
    </source>
</evidence>
<feature type="coiled-coil region" evidence="6">
    <location>
        <begin position="143"/>
        <end position="170"/>
    </location>
</feature>
<dbReference type="PRINTS" id="PR00344">
    <property type="entry name" value="BCTRLSENSOR"/>
</dbReference>
<dbReference type="EMBL" id="CP009533">
    <property type="protein sequence ID" value="AIS17359.1"/>
    <property type="molecule type" value="Genomic_DNA"/>
</dbReference>
<dbReference type="InterPro" id="IPR000014">
    <property type="entry name" value="PAS"/>
</dbReference>
<name>A0A089YP56_9PSED</name>
<dbReference type="Gene3D" id="3.40.50.2300">
    <property type="match status" value="1"/>
</dbReference>
<feature type="domain" description="PAS" evidence="9">
    <location>
        <begin position="171"/>
        <end position="241"/>
    </location>
</feature>
<dbReference type="InterPro" id="IPR004358">
    <property type="entry name" value="Sig_transdc_His_kin-like_C"/>
</dbReference>
<sequence length="675" mass="74413">MGQRMRAHDWAATSLGPLADWPQSLKTMVSTCLNSPVLATVLWGPDLIMLYNDAYIPSLADRHPNAMATPVAHVWGSAWEQVCAPFHHCQRTGEGFSQAEVELPMIRRGKSETTYWNFSAAPIRGENGLIVGLFNQGTEITEAIRQERERARIEAQLQTLNETLEQQVQQRTLELNQLWHTSPDLLLVIDFHGVFLRVNPSWTALLGYLPDELVGHHVNEFVVEDDHDDTVDAYVLAAEGGMPRVVNRYRHKDGSLRWFSWVAAPAGDVTYATGRDVTLEKQQAQALTRAEEALRQSQKLEAIGQLTGGVAHDFNNLLTVIKSSVDMLKKPDLPDTRRQRYVGAISDTVDRAAKLTSQLLSFARRQALKPEVFAACNTVRSLSGMIETLTGSLIQIVTQLPEDPCFVRADVSQYETALINMVVNARDAMGGEGQLAIRVQTIERIPALQGQAAIDGPYVQVSIIDTGVGIPQDQLAKVFEPFFTTKRPGQGTGLGLSQVFGFAKQSGGEVTVQSSTEHGSTFNLYLPKVEAPAPAVSQEEEEALVYGHGTCVLVVEDNVQVGNVAVQSLIDRGYFPVLANNAEQALAELAADADRFDVVFSDVMMPGMNGIDLARKIREEHHDLPVLLTSGYSHALAENGTFGFELLHKPYSIEQLSRRLCKVANCKRRQRILGT</sequence>
<dbReference type="Pfam" id="PF08448">
    <property type="entry name" value="PAS_4"/>
    <property type="match status" value="1"/>
</dbReference>